<accession>A0A8D8LCS3</accession>
<dbReference type="EMBL" id="HBUF01004589">
    <property type="protein sequence ID" value="CAG6606746.1"/>
    <property type="molecule type" value="Transcribed_RNA"/>
</dbReference>
<reference evidence="1" key="1">
    <citation type="submission" date="2021-05" db="EMBL/GenBank/DDBJ databases">
        <authorList>
            <person name="Alioto T."/>
            <person name="Alioto T."/>
            <person name="Gomez Garrido J."/>
        </authorList>
    </citation>
    <scope>NUCLEOTIDE SEQUENCE</scope>
</reference>
<name>A0A8D8LCS3_9HEMI</name>
<organism evidence="1">
    <name type="scientific">Cacopsylla melanoneura</name>
    <dbReference type="NCBI Taxonomy" id="428564"/>
    <lineage>
        <taxon>Eukaryota</taxon>
        <taxon>Metazoa</taxon>
        <taxon>Ecdysozoa</taxon>
        <taxon>Arthropoda</taxon>
        <taxon>Hexapoda</taxon>
        <taxon>Insecta</taxon>
        <taxon>Pterygota</taxon>
        <taxon>Neoptera</taxon>
        <taxon>Paraneoptera</taxon>
        <taxon>Hemiptera</taxon>
        <taxon>Sternorrhyncha</taxon>
        <taxon>Psylloidea</taxon>
        <taxon>Psyllidae</taxon>
        <taxon>Psyllinae</taxon>
        <taxon>Cacopsylla</taxon>
    </lineage>
</organism>
<protein>
    <submittedName>
        <fullName evidence="1">Uncharacterized protein</fullName>
    </submittedName>
</protein>
<evidence type="ECO:0000313" key="1">
    <source>
        <dbReference type="EMBL" id="CAG6606746.1"/>
    </source>
</evidence>
<dbReference type="AlphaFoldDB" id="A0A8D8LCS3"/>
<sequence length="99" mass="11450">MWKKNDRYCGDSLSISLQKHFLPITYKNCRHDVLQITSTIYSYNNNYCCLHAGYLLGLKKTMNILGSSYKVCLVVLNYINTQLLIIMPPVSVMKNMITH</sequence>
<proteinExistence type="predicted"/>